<dbReference type="Gene3D" id="1.20.120.680">
    <property type="entry name" value="Formiminotetrahydrofolate cyclodeaminase monomer, up-and-down helical bundle"/>
    <property type="match status" value="1"/>
</dbReference>
<dbReference type="SUPFAM" id="SSF101262">
    <property type="entry name" value="Methenyltetrahydrofolate cyclohydrolase-like"/>
    <property type="match status" value="1"/>
</dbReference>
<protein>
    <submittedName>
        <fullName evidence="2">Formiminotetrahydrofolate cyclodeaminase</fullName>
    </submittedName>
</protein>
<dbReference type="InterPro" id="IPR007044">
    <property type="entry name" value="Cyclodeamin/CycHdrlase"/>
</dbReference>
<dbReference type="RefSeq" id="WP_188947011.1">
    <property type="nucleotide sequence ID" value="NZ_BMPH01000002.1"/>
</dbReference>
<feature type="domain" description="Cyclodeaminase/cyclohydrolase" evidence="1">
    <location>
        <begin position="13"/>
        <end position="178"/>
    </location>
</feature>
<dbReference type="Pfam" id="PF04961">
    <property type="entry name" value="FTCD_C"/>
    <property type="match status" value="1"/>
</dbReference>
<sequence>MENQEYVSTDRLTVAQWTQKLAQATGRPGGGAGSGVMLSMAAALTSMVAGYSESADSGGETERIKLRAEVLRGQSLRLADEDAACSKAFGEAFSTPQGPARSAAIREAALTAAESSAAIGEKAAEVIPDLQWLAEHGNPALVADIVVALGALRAAVSGTRANVRYDLSIVRAHRTAAQGADESADLLEAIERFDSSLRRIDALSAEIDTRIVNRLSGD</sequence>
<keyword evidence="3" id="KW-1185">Reference proteome</keyword>
<evidence type="ECO:0000313" key="3">
    <source>
        <dbReference type="Proteomes" id="UP001195422"/>
    </source>
</evidence>
<dbReference type="EMBL" id="JAGIOJ010000001">
    <property type="protein sequence ID" value="MBP2397593.1"/>
    <property type="molecule type" value="Genomic_DNA"/>
</dbReference>
<name>A0ABS4XM57_GLUPR</name>
<evidence type="ECO:0000313" key="2">
    <source>
        <dbReference type="EMBL" id="MBP2397593.1"/>
    </source>
</evidence>
<organism evidence="2 3">
    <name type="scientific">Glutamicibacter protophormiae</name>
    <name type="common">Brevibacterium protophormiae</name>
    <dbReference type="NCBI Taxonomy" id="37930"/>
    <lineage>
        <taxon>Bacteria</taxon>
        <taxon>Bacillati</taxon>
        <taxon>Actinomycetota</taxon>
        <taxon>Actinomycetes</taxon>
        <taxon>Micrococcales</taxon>
        <taxon>Micrococcaceae</taxon>
        <taxon>Glutamicibacter</taxon>
    </lineage>
</organism>
<dbReference type="Proteomes" id="UP001195422">
    <property type="component" value="Unassembled WGS sequence"/>
</dbReference>
<gene>
    <name evidence="2" type="ORF">JOF39_000674</name>
</gene>
<evidence type="ECO:0000259" key="1">
    <source>
        <dbReference type="Pfam" id="PF04961"/>
    </source>
</evidence>
<proteinExistence type="predicted"/>
<dbReference type="InterPro" id="IPR036178">
    <property type="entry name" value="Formintransfe-cycloase-like_sf"/>
</dbReference>
<accession>A0ABS4XM57</accession>
<reference evidence="2 3" key="1">
    <citation type="submission" date="2021-03" db="EMBL/GenBank/DDBJ databases">
        <title>Sequencing the genomes of 1000 actinobacteria strains.</title>
        <authorList>
            <person name="Klenk H.-P."/>
        </authorList>
    </citation>
    <scope>NUCLEOTIDE SEQUENCE [LARGE SCALE GENOMIC DNA]</scope>
    <source>
        <strain evidence="2 3">DSM 20168</strain>
    </source>
</reference>
<comment type="caution">
    <text evidence="2">The sequence shown here is derived from an EMBL/GenBank/DDBJ whole genome shotgun (WGS) entry which is preliminary data.</text>
</comment>